<comment type="similarity">
    <text evidence="1">Belongs to the GHMP kinase family. GalK subfamily.</text>
</comment>
<organism evidence="11 12">
    <name type="scientific">Salinactinospora qingdaonensis</name>
    <dbReference type="NCBI Taxonomy" id="702744"/>
    <lineage>
        <taxon>Bacteria</taxon>
        <taxon>Bacillati</taxon>
        <taxon>Actinomycetota</taxon>
        <taxon>Actinomycetes</taxon>
        <taxon>Streptosporangiales</taxon>
        <taxon>Nocardiopsidaceae</taxon>
        <taxon>Salinactinospora</taxon>
    </lineage>
</organism>
<evidence type="ECO:0000259" key="10">
    <source>
        <dbReference type="Pfam" id="PF10509"/>
    </source>
</evidence>
<keyword evidence="2" id="KW-0808">Transferase</keyword>
<dbReference type="SUPFAM" id="SSF54211">
    <property type="entry name" value="Ribosomal protein S5 domain 2-like"/>
    <property type="match status" value="1"/>
</dbReference>
<dbReference type="InterPro" id="IPR020568">
    <property type="entry name" value="Ribosomal_Su5_D2-typ_SF"/>
</dbReference>
<evidence type="ECO:0000313" key="11">
    <source>
        <dbReference type="EMBL" id="GAA3765943.1"/>
    </source>
</evidence>
<dbReference type="PANTHER" id="PTHR10457">
    <property type="entry name" value="MEVALONATE KINASE/GALACTOKINASE"/>
    <property type="match status" value="1"/>
</dbReference>
<feature type="domain" description="GHMP kinase C-terminal" evidence="9">
    <location>
        <begin position="299"/>
        <end position="377"/>
    </location>
</feature>
<feature type="domain" description="Galactokinase N-terminal" evidence="10">
    <location>
        <begin position="17"/>
        <end position="65"/>
    </location>
</feature>
<dbReference type="SUPFAM" id="SSF55060">
    <property type="entry name" value="GHMP Kinase, C-terminal domain"/>
    <property type="match status" value="1"/>
</dbReference>
<dbReference type="PRINTS" id="PR00959">
    <property type="entry name" value="MEVGALKINASE"/>
</dbReference>
<evidence type="ECO:0000256" key="5">
    <source>
        <dbReference type="ARBA" id="ARBA00022840"/>
    </source>
</evidence>
<dbReference type="Proteomes" id="UP001500908">
    <property type="component" value="Unassembled WGS sequence"/>
</dbReference>
<dbReference type="PANTHER" id="PTHR10457:SF7">
    <property type="entry name" value="GALACTOKINASE-RELATED"/>
    <property type="match status" value="1"/>
</dbReference>
<feature type="domain" description="GHMP kinase N-terminal" evidence="8">
    <location>
        <begin position="103"/>
        <end position="193"/>
    </location>
</feature>
<evidence type="ECO:0000256" key="1">
    <source>
        <dbReference type="ARBA" id="ARBA00006566"/>
    </source>
</evidence>
<dbReference type="InterPro" id="IPR006204">
    <property type="entry name" value="GHMP_kinase_N_dom"/>
</dbReference>
<evidence type="ECO:0000259" key="8">
    <source>
        <dbReference type="Pfam" id="PF00288"/>
    </source>
</evidence>
<keyword evidence="3" id="KW-0547">Nucleotide-binding</keyword>
<dbReference type="RefSeq" id="WP_344977242.1">
    <property type="nucleotide sequence ID" value="NZ_BAABDD010000049.1"/>
</dbReference>
<keyword evidence="6" id="KW-0119">Carbohydrate metabolism</keyword>
<dbReference type="Pfam" id="PF08544">
    <property type="entry name" value="GHMP_kinases_C"/>
    <property type="match status" value="1"/>
</dbReference>
<proteinExistence type="inferred from homology"/>
<dbReference type="EC" id="2.7.1.6" evidence="7"/>
<comment type="caution">
    <text evidence="11">The sequence shown here is derived from an EMBL/GenBank/DDBJ whole genome shotgun (WGS) entry which is preliminary data.</text>
</comment>
<evidence type="ECO:0000256" key="3">
    <source>
        <dbReference type="ARBA" id="ARBA00022741"/>
    </source>
</evidence>
<sequence length="399" mass="42132">MIEPKPREETAQRVRAAFTETYGNAPAGVWHAPGRANLMGEHTDYNDGLVLPVALPWGVTLALTPTDDDTVEVRSAQYPQEPVTFTPSTLTADPPTVTNWGGYVAGVWWSLRHAGHLPATGAGARVYLDSDVPAGAALSSSAALECATALALAQTFDPTGLAQDRQTMARLAQRAENDFVGAPSGILDQSASLRCQADHALFLDCRSLGARNVTLPLAQAGLRLLVINTKVTHRIADTDGGYAQRRRECEEAARILDVAALRDVSDLDAALEHLTDPVLRRRVRHVVTEIHRVNAAVGLLRANAVADLGALFNASHLSLRDHFEVSCPELDLAVEAACAGGARGARMTGGGFGGSAVALVAHDRIDDVCAAIAAAFADRGWTLPEVGVATPADAARQVL</sequence>
<gene>
    <name evidence="11" type="primary">galK</name>
    <name evidence="11" type="ORF">GCM10022402_48970</name>
</gene>
<protein>
    <recommendedName>
        <fullName evidence="7">Galactokinase</fullName>
        <ecNumber evidence="7">2.7.1.6</ecNumber>
    </recommendedName>
</protein>
<dbReference type="NCBIfam" id="TIGR00131">
    <property type="entry name" value="gal_kin"/>
    <property type="match status" value="1"/>
</dbReference>
<keyword evidence="6" id="KW-0299">Galactose metabolism</keyword>
<name>A0ABP7GHT5_9ACTN</name>
<dbReference type="PRINTS" id="PR00473">
    <property type="entry name" value="GALCTOKINASE"/>
</dbReference>
<dbReference type="Pfam" id="PF10509">
    <property type="entry name" value="GalKase_gal_bdg"/>
    <property type="match status" value="1"/>
</dbReference>
<dbReference type="InterPro" id="IPR014721">
    <property type="entry name" value="Ribsml_uS5_D2-typ_fold_subgr"/>
</dbReference>
<keyword evidence="4" id="KW-0418">Kinase</keyword>
<accession>A0ABP7GHT5</accession>
<dbReference type="InterPro" id="IPR013750">
    <property type="entry name" value="GHMP_kinase_C_dom"/>
</dbReference>
<evidence type="ECO:0000256" key="2">
    <source>
        <dbReference type="ARBA" id="ARBA00022679"/>
    </source>
</evidence>
<dbReference type="InterPro" id="IPR019539">
    <property type="entry name" value="GalKase_N"/>
</dbReference>
<dbReference type="InterPro" id="IPR000705">
    <property type="entry name" value="Galactokinase"/>
</dbReference>
<dbReference type="PIRSF" id="PIRSF000530">
    <property type="entry name" value="Galactokinase"/>
    <property type="match status" value="1"/>
</dbReference>
<keyword evidence="12" id="KW-1185">Reference proteome</keyword>
<keyword evidence="5" id="KW-0067">ATP-binding</keyword>
<dbReference type="Pfam" id="PF00288">
    <property type="entry name" value="GHMP_kinases_N"/>
    <property type="match status" value="1"/>
</dbReference>
<dbReference type="InterPro" id="IPR036554">
    <property type="entry name" value="GHMP_kinase_C_sf"/>
</dbReference>
<evidence type="ECO:0000313" key="12">
    <source>
        <dbReference type="Proteomes" id="UP001500908"/>
    </source>
</evidence>
<evidence type="ECO:0000256" key="4">
    <source>
        <dbReference type="ARBA" id="ARBA00022777"/>
    </source>
</evidence>
<reference evidence="12" key="1">
    <citation type="journal article" date="2019" name="Int. J. Syst. Evol. Microbiol.">
        <title>The Global Catalogue of Microorganisms (GCM) 10K type strain sequencing project: providing services to taxonomists for standard genome sequencing and annotation.</title>
        <authorList>
            <consortium name="The Broad Institute Genomics Platform"/>
            <consortium name="The Broad Institute Genome Sequencing Center for Infectious Disease"/>
            <person name="Wu L."/>
            <person name="Ma J."/>
        </authorList>
    </citation>
    <scope>NUCLEOTIDE SEQUENCE [LARGE SCALE GENOMIC DNA]</scope>
    <source>
        <strain evidence="12">JCM 17137</strain>
    </source>
</reference>
<dbReference type="Gene3D" id="3.30.70.890">
    <property type="entry name" value="GHMP kinase, C-terminal domain"/>
    <property type="match status" value="1"/>
</dbReference>
<dbReference type="InterPro" id="IPR006206">
    <property type="entry name" value="Mevalonate/galactokinase"/>
</dbReference>
<evidence type="ECO:0000256" key="6">
    <source>
        <dbReference type="ARBA" id="ARBA00023144"/>
    </source>
</evidence>
<evidence type="ECO:0000256" key="7">
    <source>
        <dbReference type="NCBIfam" id="TIGR00131"/>
    </source>
</evidence>
<dbReference type="EMBL" id="BAABDD010000049">
    <property type="protein sequence ID" value="GAA3765943.1"/>
    <property type="molecule type" value="Genomic_DNA"/>
</dbReference>
<dbReference type="Gene3D" id="3.30.230.10">
    <property type="match status" value="1"/>
</dbReference>
<evidence type="ECO:0000259" key="9">
    <source>
        <dbReference type="Pfam" id="PF08544"/>
    </source>
</evidence>